<dbReference type="Gene3D" id="1.50.10.20">
    <property type="match status" value="1"/>
</dbReference>
<dbReference type="RefSeq" id="WP_346820820.1">
    <property type="nucleotide sequence ID" value="NZ_JBDKWZ010000004.1"/>
</dbReference>
<dbReference type="PANTHER" id="PTHR42899:SF1">
    <property type="entry name" value="SPERMATOGENESIS-ASSOCIATED PROTEIN 20"/>
    <property type="match status" value="1"/>
</dbReference>
<dbReference type="InterPro" id="IPR004879">
    <property type="entry name" value="Ssp411-like_TRX"/>
</dbReference>
<feature type="signal peptide" evidence="1">
    <location>
        <begin position="1"/>
        <end position="26"/>
    </location>
</feature>
<dbReference type="InterPro" id="IPR008928">
    <property type="entry name" value="6-hairpin_glycosidase_sf"/>
</dbReference>
<dbReference type="InterPro" id="IPR024705">
    <property type="entry name" value="Ssp411"/>
</dbReference>
<evidence type="ECO:0000256" key="1">
    <source>
        <dbReference type="SAM" id="SignalP"/>
    </source>
</evidence>
<name>A0AAW9S6J2_9BACT</name>
<accession>A0AAW9S6J2</accession>
<dbReference type="Pfam" id="PF03190">
    <property type="entry name" value="Thioredox_DsbH"/>
    <property type="match status" value="1"/>
</dbReference>
<dbReference type="PANTHER" id="PTHR42899">
    <property type="entry name" value="SPERMATOGENESIS-ASSOCIATED PROTEIN 20"/>
    <property type="match status" value="1"/>
</dbReference>
<dbReference type="GO" id="GO:0005975">
    <property type="term" value="P:carbohydrate metabolic process"/>
    <property type="evidence" value="ECO:0007669"/>
    <property type="project" value="InterPro"/>
</dbReference>
<dbReference type="SUPFAM" id="SSF52833">
    <property type="entry name" value="Thioredoxin-like"/>
    <property type="match status" value="1"/>
</dbReference>
<proteinExistence type="predicted"/>
<evidence type="ECO:0000259" key="2">
    <source>
        <dbReference type="Pfam" id="PF03190"/>
    </source>
</evidence>
<gene>
    <name evidence="3" type="ORF">AAG747_08960</name>
</gene>
<dbReference type="AlphaFoldDB" id="A0AAW9S6J2"/>
<dbReference type="Proteomes" id="UP001403385">
    <property type="component" value="Unassembled WGS sequence"/>
</dbReference>
<evidence type="ECO:0000313" key="3">
    <source>
        <dbReference type="EMBL" id="MEN7548038.1"/>
    </source>
</evidence>
<dbReference type="SUPFAM" id="SSF48208">
    <property type="entry name" value="Six-hairpin glycosidases"/>
    <property type="match status" value="1"/>
</dbReference>
<dbReference type="InterPro" id="IPR012341">
    <property type="entry name" value="6hp_glycosidase-like_sf"/>
</dbReference>
<protein>
    <submittedName>
        <fullName evidence="3">Thioredoxin domain-containing protein</fullName>
    </submittedName>
</protein>
<keyword evidence="4" id="KW-1185">Reference proteome</keyword>
<dbReference type="PIRSF" id="PIRSF006402">
    <property type="entry name" value="UCP006402_thioredoxin"/>
    <property type="match status" value="1"/>
</dbReference>
<dbReference type="InterPro" id="IPR036249">
    <property type="entry name" value="Thioredoxin-like_sf"/>
</dbReference>
<dbReference type="CDD" id="cd02955">
    <property type="entry name" value="SSP411"/>
    <property type="match status" value="1"/>
</dbReference>
<feature type="domain" description="Spermatogenesis-associated protein 20-like TRX" evidence="2">
    <location>
        <begin position="37"/>
        <end position="191"/>
    </location>
</feature>
<evidence type="ECO:0000313" key="4">
    <source>
        <dbReference type="Proteomes" id="UP001403385"/>
    </source>
</evidence>
<dbReference type="Gene3D" id="3.40.30.10">
    <property type="entry name" value="Glutaredoxin"/>
    <property type="match status" value="1"/>
</dbReference>
<organism evidence="3 4">
    <name type="scientific">Rapidithrix thailandica</name>
    <dbReference type="NCBI Taxonomy" id="413964"/>
    <lineage>
        <taxon>Bacteria</taxon>
        <taxon>Pseudomonadati</taxon>
        <taxon>Bacteroidota</taxon>
        <taxon>Cytophagia</taxon>
        <taxon>Cytophagales</taxon>
        <taxon>Flammeovirgaceae</taxon>
        <taxon>Rapidithrix</taxon>
    </lineage>
</organism>
<comment type="caution">
    <text evidence="3">The sequence shown here is derived from an EMBL/GenBank/DDBJ whole genome shotgun (WGS) entry which is preliminary data.</text>
</comment>
<keyword evidence="1" id="KW-0732">Signal</keyword>
<dbReference type="Gene3D" id="1.50.10.10">
    <property type="match status" value="1"/>
</dbReference>
<dbReference type="EMBL" id="JBDKWZ010000004">
    <property type="protein sequence ID" value="MEN7548038.1"/>
    <property type="molecule type" value="Genomic_DNA"/>
</dbReference>
<feature type="chain" id="PRO_5043690311" evidence="1">
    <location>
        <begin position="27"/>
        <end position="705"/>
    </location>
</feature>
<sequence>MIKRLLCLLGNCVVLLMLLNSCKAQNKETMQEEPTYTNQLVHSSSPYLLQHAHNPVDWYPWGKEALEKAEKEDKLLIISIGYAACHWCHVMEKESFEDTTVAKVMNAHFVSVKVDREERPDIDAVYMDVAHLLTGSGGWPLNVIALPDGRAVFAGTYFRKEQWMSLLEQLAKIYKETPEKVVNEAEKIAEGVQRLELVEVSTGEASFAKTDLDSAGLSILKNIDFKKGGPQRAPKFPMPNVYQFLMQYHHLSGNREALEAVTLTLDKMAKGGIYDQLGGGFARYSVDDRWLVPHFEKMLYDNAQLVSLYTNAYQLTGKELYKEVVYETLAFVERELSSEEGGFYSSLDADSEGEEGKFYVWNKHELDSLLGAKDAAVFCEYYAVEEKGNWEEGKNILNITEPVETIAERHQLSVEALASLIEACKQKLLAEREKRIRPGLDDKVLASWNALMLKGYLDAYRVFGEKKFLEKARKSAAFIEKNFIREQSRMDRNYKNGKSSINAFLDDYSFTIEAFIAFYQVTFEEEWLHKAERLMGYVEEHFYDENTKMYFYTSSLDDPLMKRSKEVSDNVIPASNSSIAKSMFFLGTYLYKNEYVDKATAMLNNMLTEVKRQGEFFSNWAVLLGYYTYPPYEVAIVGEGFEQFRQEMEKYYLPNVFLLGGINEGKMELLSGKLVEGETFIYVCKDKACKLPVKTTEKALKQIVY</sequence>
<reference evidence="3 4" key="1">
    <citation type="submission" date="2024-04" db="EMBL/GenBank/DDBJ databases">
        <title>Novel genus in family Flammeovirgaceae.</title>
        <authorList>
            <person name="Nguyen T.H."/>
            <person name="Vuong T.Q."/>
            <person name="Le H."/>
            <person name="Kim S.-G."/>
        </authorList>
    </citation>
    <scope>NUCLEOTIDE SEQUENCE [LARGE SCALE GENOMIC DNA]</scope>
    <source>
        <strain evidence="3 4">JCM 23209</strain>
    </source>
</reference>